<reference evidence="1 2" key="1">
    <citation type="submission" date="2018-01" db="EMBL/GenBank/DDBJ databases">
        <authorList>
            <person name="Gentille G.M."/>
            <person name="Betsko A.J."/>
            <person name="Kukan E.N."/>
            <person name="Garlena R.A."/>
            <person name="Russell D.A."/>
            <person name="Pope W.H."/>
            <person name="Jacobs-Sera D."/>
            <person name="Hatfull G.F."/>
        </authorList>
    </citation>
    <scope>NUCLEOTIDE SEQUENCE [LARGE SCALE GENOMIC DNA]</scope>
</reference>
<evidence type="ECO:0000313" key="1">
    <source>
        <dbReference type="EMBL" id="AUX82893.1"/>
    </source>
</evidence>
<dbReference type="GeneID" id="40099941"/>
<dbReference type="OrthoDB" id="36374at10239"/>
<dbReference type="RefSeq" id="YP_009623158.1">
    <property type="nucleotide sequence ID" value="NC_042110.1"/>
</dbReference>
<organism evidence="1 2">
    <name type="scientific">Microbacterium phage Hamlet</name>
    <dbReference type="NCBI Taxonomy" id="2079583"/>
    <lineage>
        <taxon>Viruses</taxon>
        <taxon>Duplodnaviria</taxon>
        <taxon>Heunggongvirae</taxon>
        <taxon>Uroviricota</taxon>
        <taxon>Caudoviricetes</taxon>
        <taxon>Ilzatvirus</taxon>
        <taxon>Ilzatvirus hamlet</taxon>
    </lineage>
</organism>
<sequence length="61" mass="6691">MATYILARTGRGRPTLQHCLADDGMHSVCGLDVSLWSRAYQSKPIPEIVCRKCAKRLTGSA</sequence>
<gene>
    <name evidence="1" type="primary">57</name>
    <name evidence="1" type="ORF">PBI_HAMLET_57</name>
</gene>
<keyword evidence="2" id="KW-1185">Reference proteome</keyword>
<name>A0A2L0HMG3_9CAUD</name>
<proteinExistence type="predicted"/>
<dbReference type="Proteomes" id="UP000241477">
    <property type="component" value="Segment"/>
</dbReference>
<accession>A0A2L0HMG3</accession>
<protein>
    <submittedName>
        <fullName evidence="1">Uncharacterized protein</fullName>
    </submittedName>
</protein>
<evidence type="ECO:0000313" key="2">
    <source>
        <dbReference type="Proteomes" id="UP000241477"/>
    </source>
</evidence>
<dbReference type="EMBL" id="MG839019">
    <property type="protein sequence ID" value="AUX82893.1"/>
    <property type="molecule type" value="Genomic_DNA"/>
</dbReference>
<dbReference type="KEGG" id="vg:40099941"/>